<feature type="region of interest" description="Disordered" evidence="1">
    <location>
        <begin position="1"/>
        <end position="93"/>
    </location>
</feature>
<keyword evidence="3" id="KW-1185">Reference proteome</keyword>
<accession>A0AAQ3PTN5</accession>
<reference evidence="2 3" key="1">
    <citation type="submission" date="2024-02" db="EMBL/GenBank/DDBJ databases">
        <title>High-quality chromosome-scale genome assembly of Pensacola bahiagrass (Paspalum notatum Flugge var. saurae).</title>
        <authorList>
            <person name="Vega J.M."/>
            <person name="Podio M."/>
            <person name="Orjuela J."/>
            <person name="Siena L.A."/>
            <person name="Pessino S.C."/>
            <person name="Combes M.C."/>
            <person name="Mariac C."/>
            <person name="Albertini E."/>
            <person name="Pupilli F."/>
            <person name="Ortiz J.P.A."/>
            <person name="Leblanc O."/>
        </authorList>
    </citation>
    <scope>NUCLEOTIDE SEQUENCE [LARGE SCALE GENOMIC DNA]</scope>
    <source>
        <strain evidence="2">R1</strain>
        <tissue evidence="2">Leaf</tissue>
    </source>
</reference>
<sequence length="225" mass="24512">MEPWNGWAIINHESPPLVPAAEQQRDVEEDAEEEAPCDGDPEAVPPGEVGDGLLRQEVGPRGDAGVGADVHAQRLAHGPQHPHLEHPRQRRQRRVVEHLHAAHEAPRGVAELVLHHRLVRVLHQRQVVEPDPVPRDAVPVDEEAAEEQEASVDTTTGYPSITLVTTPERNVAKPEPAQKEASTMATKKKKPSAPPARPTAKKVVSANAKDSTISDGKPTMVWEST</sequence>
<gene>
    <name evidence="2" type="ORF">U9M48_007032</name>
</gene>
<dbReference type="AlphaFoldDB" id="A0AAQ3PTN5"/>
<dbReference type="EMBL" id="CP144746">
    <property type="protein sequence ID" value="WVZ56515.1"/>
    <property type="molecule type" value="Genomic_DNA"/>
</dbReference>
<feature type="region of interest" description="Disordered" evidence="1">
    <location>
        <begin position="142"/>
        <end position="225"/>
    </location>
</feature>
<dbReference type="Proteomes" id="UP001341281">
    <property type="component" value="Chromosome 02"/>
</dbReference>
<organism evidence="2 3">
    <name type="scientific">Paspalum notatum var. saurae</name>
    <dbReference type="NCBI Taxonomy" id="547442"/>
    <lineage>
        <taxon>Eukaryota</taxon>
        <taxon>Viridiplantae</taxon>
        <taxon>Streptophyta</taxon>
        <taxon>Embryophyta</taxon>
        <taxon>Tracheophyta</taxon>
        <taxon>Spermatophyta</taxon>
        <taxon>Magnoliopsida</taxon>
        <taxon>Liliopsida</taxon>
        <taxon>Poales</taxon>
        <taxon>Poaceae</taxon>
        <taxon>PACMAD clade</taxon>
        <taxon>Panicoideae</taxon>
        <taxon>Andropogonodae</taxon>
        <taxon>Paspaleae</taxon>
        <taxon>Paspalinae</taxon>
        <taxon>Paspalum</taxon>
    </lineage>
</organism>
<feature type="compositionally biased region" description="Acidic residues" evidence="1">
    <location>
        <begin position="27"/>
        <end position="41"/>
    </location>
</feature>
<feature type="compositionally biased region" description="Polar residues" evidence="1">
    <location>
        <begin position="151"/>
        <end position="168"/>
    </location>
</feature>
<evidence type="ECO:0000256" key="1">
    <source>
        <dbReference type="SAM" id="MobiDB-lite"/>
    </source>
</evidence>
<name>A0AAQ3PTN5_PASNO</name>
<protein>
    <submittedName>
        <fullName evidence="2">Uncharacterized protein</fullName>
    </submittedName>
</protein>
<evidence type="ECO:0000313" key="3">
    <source>
        <dbReference type="Proteomes" id="UP001341281"/>
    </source>
</evidence>
<proteinExistence type="predicted"/>
<evidence type="ECO:0000313" key="2">
    <source>
        <dbReference type="EMBL" id="WVZ56515.1"/>
    </source>
</evidence>